<accession>A0A5S9MHN0</accession>
<gene>
    <name evidence="1" type="ORF">BsIDN1_60690</name>
</gene>
<reference evidence="1 2" key="1">
    <citation type="submission" date="2019-12" db="EMBL/GenBank/DDBJ databases">
        <title>Full genome sequence of a Bacillus safensis strain isolated from commercially available natto in Indonesia.</title>
        <authorList>
            <person name="Yoshida M."/>
            <person name="Uomi M."/>
            <person name="Waturangi D."/>
            <person name="Ekaputri J.J."/>
            <person name="Setiamarga D.H.E."/>
        </authorList>
    </citation>
    <scope>NUCLEOTIDE SEQUENCE [LARGE SCALE GENOMIC DNA]</scope>
    <source>
        <strain evidence="1 2">IDN1</strain>
    </source>
</reference>
<name>A0A5S9MHN0_BACIA</name>
<organism evidence="1 2">
    <name type="scientific">Bacillus safensis</name>
    <dbReference type="NCBI Taxonomy" id="561879"/>
    <lineage>
        <taxon>Bacteria</taxon>
        <taxon>Bacillati</taxon>
        <taxon>Bacillota</taxon>
        <taxon>Bacilli</taxon>
        <taxon>Bacillales</taxon>
        <taxon>Bacillaceae</taxon>
        <taxon>Bacillus</taxon>
    </lineage>
</organism>
<dbReference type="AlphaFoldDB" id="A0A5S9MHN0"/>
<dbReference type="Proteomes" id="UP000464658">
    <property type="component" value="Chromosome"/>
</dbReference>
<dbReference type="EMBL" id="AP021906">
    <property type="protein sequence ID" value="BBP92451.1"/>
    <property type="molecule type" value="Genomic_DNA"/>
</dbReference>
<protein>
    <submittedName>
        <fullName evidence="1">Uncharacterized protein</fullName>
    </submittedName>
</protein>
<evidence type="ECO:0000313" key="1">
    <source>
        <dbReference type="EMBL" id="BBP92451.1"/>
    </source>
</evidence>
<sequence>MYASTKDIRDINPHLYGGEMAAQNMVFESLVVNTKKGVQPALAKRGHIKGWKDLHLSSSKRCDFFRW</sequence>
<evidence type="ECO:0000313" key="2">
    <source>
        <dbReference type="Proteomes" id="UP000464658"/>
    </source>
</evidence>
<proteinExistence type="predicted"/>